<accession>A0A840QHT2</accession>
<keyword evidence="5" id="KW-1185">Reference proteome</keyword>
<dbReference type="AlphaFoldDB" id="A0A840QHT2"/>
<reference evidence="4 5" key="1">
    <citation type="submission" date="2020-08" db="EMBL/GenBank/DDBJ databases">
        <title>Sequencing the genomes of 1000 actinobacteria strains.</title>
        <authorList>
            <person name="Klenk H.-P."/>
        </authorList>
    </citation>
    <scope>NUCLEOTIDE SEQUENCE [LARGE SCALE GENOMIC DNA]</scope>
    <source>
        <strain evidence="4 5">DSM 45584</strain>
    </source>
</reference>
<keyword evidence="1" id="KW-0596">Phosphopantetheine</keyword>
<dbReference type="EMBL" id="JACHIW010000001">
    <property type="protein sequence ID" value="MBB5156853.1"/>
    <property type="molecule type" value="Genomic_DNA"/>
</dbReference>
<name>A0A840QHT2_9PSEU</name>
<keyword evidence="2" id="KW-0597">Phosphoprotein</keyword>
<evidence type="ECO:0000259" key="3">
    <source>
        <dbReference type="PROSITE" id="PS50075"/>
    </source>
</evidence>
<dbReference type="Proteomes" id="UP000584374">
    <property type="component" value="Unassembled WGS sequence"/>
</dbReference>
<dbReference type="InterPro" id="IPR009081">
    <property type="entry name" value="PP-bd_ACP"/>
</dbReference>
<sequence length="81" mass="8641">MPAQRLTIDDLRRILAEVAGEPDSIDATNGVDTELADLGYDSVAVLAAIGKIECDYGIKVDEEGLLTATTLSDVVNLVNRH</sequence>
<dbReference type="RefSeq" id="WP_184727907.1">
    <property type="nucleotide sequence ID" value="NZ_JACHIW010000001.1"/>
</dbReference>
<feature type="domain" description="Carrier" evidence="3">
    <location>
        <begin position="2"/>
        <end position="81"/>
    </location>
</feature>
<evidence type="ECO:0000313" key="5">
    <source>
        <dbReference type="Proteomes" id="UP000584374"/>
    </source>
</evidence>
<dbReference type="SUPFAM" id="SSF47336">
    <property type="entry name" value="ACP-like"/>
    <property type="match status" value="1"/>
</dbReference>
<comment type="caution">
    <text evidence="4">The sequence shown here is derived from an EMBL/GenBank/DDBJ whole genome shotgun (WGS) entry which is preliminary data.</text>
</comment>
<gene>
    <name evidence="4" type="ORF">BJ970_004387</name>
</gene>
<dbReference type="InterPro" id="IPR036736">
    <property type="entry name" value="ACP-like_sf"/>
</dbReference>
<dbReference type="Gene3D" id="1.10.1200.10">
    <property type="entry name" value="ACP-like"/>
    <property type="match status" value="1"/>
</dbReference>
<dbReference type="InterPro" id="IPR006162">
    <property type="entry name" value="Ppantetheine_attach_site"/>
</dbReference>
<organism evidence="4 5">
    <name type="scientific">Saccharopolyspora phatthalungensis</name>
    <dbReference type="NCBI Taxonomy" id="664693"/>
    <lineage>
        <taxon>Bacteria</taxon>
        <taxon>Bacillati</taxon>
        <taxon>Actinomycetota</taxon>
        <taxon>Actinomycetes</taxon>
        <taxon>Pseudonocardiales</taxon>
        <taxon>Pseudonocardiaceae</taxon>
        <taxon>Saccharopolyspora</taxon>
    </lineage>
</organism>
<evidence type="ECO:0000313" key="4">
    <source>
        <dbReference type="EMBL" id="MBB5156853.1"/>
    </source>
</evidence>
<proteinExistence type="predicted"/>
<dbReference type="PROSITE" id="PS50075">
    <property type="entry name" value="CARRIER"/>
    <property type="match status" value="1"/>
</dbReference>
<protein>
    <submittedName>
        <fullName evidence="4">Act minimal PKS acyl carrier protein</fullName>
    </submittedName>
</protein>
<evidence type="ECO:0000256" key="2">
    <source>
        <dbReference type="ARBA" id="ARBA00022553"/>
    </source>
</evidence>
<dbReference type="PROSITE" id="PS00012">
    <property type="entry name" value="PHOSPHOPANTETHEINE"/>
    <property type="match status" value="1"/>
</dbReference>
<evidence type="ECO:0000256" key="1">
    <source>
        <dbReference type="ARBA" id="ARBA00022450"/>
    </source>
</evidence>
<dbReference type="Pfam" id="PF00550">
    <property type="entry name" value="PP-binding"/>
    <property type="match status" value="1"/>
</dbReference>